<comment type="similarity">
    <text evidence="1">In the C-terminal section; belongs to the class-I pyridoxal-phosphate-dependent aminotransferase family.</text>
</comment>
<evidence type="ECO:0000256" key="5">
    <source>
        <dbReference type="ARBA" id="ARBA00023163"/>
    </source>
</evidence>
<feature type="domain" description="HTH gntR-type" evidence="6">
    <location>
        <begin position="29"/>
        <end position="97"/>
    </location>
</feature>
<dbReference type="CDD" id="cd07377">
    <property type="entry name" value="WHTH_GntR"/>
    <property type="match status" value="1"/>
</dbReference>
<keyword evidence="4" id="KW-0238">DNA-binding</keyword>
<dbReference type="PANTHER" id="PTHR46577">
    <property type="entry name" value="HTH-TYPE TRANSCRIPTIONAL REGULATORY PROTEIN GABR"/>
    <property type="match status" value="1"/>
</dbReference>
<keyword evidence="2" id="KW-0663">Pyridoxal phosphate</keyword>
<evidence type="ECO:0000313" key="7">
    <source>
        <dbReference type="EMBL" id="MET1490778.1"/>
    </source>
</evidence>
<keyword evidence="5" id="KW-0804">Transcription</keyword>
<comment type="caution">
    <text evidence="7">The sequence shown here is derived from an EMBL/GenBank/DDBJ whole genome shotgun (WGS) entry which is preliminary data.</text>
</comment>
<dbReference type="Pfam" id="PF00392">
    <property type="entry name" value="GntR"/>
    <property type="match status" value="1"/>
</dbReference>
<keyword evidence="7" id="KW-0808">Transferase</keyword>
<dbReference type="InterPro" id="IPR000524">
    <property type="entry name" value="Tscrpt_reg_HTH_GntR"/>
</dbReference>
<gene>
    <name evidence="7" type="ORF">ABVT11_13150</name>
</gene>
<sequence length="499" mass="54779">MVPEETAMSGDAQELMWRQLLLPLERGSTPLQLQLRSRLVNAMLDGRLAAGLRLPSGRELAAWAGLSRNTVVLVYDRLVEEGHLESRQREGYFVRGSFGREAPRALASTAAPAAPDWSRHLGPAAPFRWLDRPAGWQTLPYPFVFGQFDASLFPLAEWRECSRQALQAQALPDWAHDIPGNDCPELIEQLIHRVLPRRGIAATPGQILLTLGTQHGLYLLGELFGRPGCRLGVENPGYMDVRNIFGRFGGDILPLPVDSEGLQIGPALAGCRYLYCTPSHQCPTGVTLSTERRLALLAHAAEHDQIVFEDDYDPETQYQGQPLPALKAIDRADRVIYLGSFSKLLSPGLRLGYVVAPTEVIERLRVLRRLMVRQAPGNNPLAAAFFIREGHYDRLLQNTRNALAERAGLLVAALRRHLPEARFTPPQGGSGLWLALPGTADPGALREAAFRRGVLYDPGEPFFQQPAASTCLRLGFSSIRPAAIDAGIRELAAALASLG</sequence>
<evidence type="ECO:0000256" key="2">
    <source>
        <dbReference type="ARBA" id="ARBA00022898"/>
    </source>
</evidence>
<protein>
    <submittedName>
        <fullName evidence="7">PLP-dependent aminotransferase family protein</fullName>
    </submittedName>
</protein>
<proteinExistence type="inferred from homology"/>
<dbReference type="Pfam" id="PF00155">
    <property type="entry name" value="Aminotran_1_2"/>
    <property type="match status" value="1"/>
</dbReference>
<evidence type="ECO:0000259" key="6">
    <source>
        <dbReference type="PROSITE" id="PS50949"/>
    </source>
</evidence>
<dbReference type="SUPFAM" id="SSF53383">
    <property type="entry name" value="PLP-dependent transferases"/>
    <property type="match status" value="1"/>
</dbReference>
<organism evidence="7 8">
    <name type="scientific">Uliginosibacterium paludis</name>
    <dbReference type="NCBI Taxonomy" id="1615952"/>
    <lineage>
        <taxon>Bacteria</taxon>
        <taxon>Pseudomonadati</taxon>
        <taxon>Pseudomonadota</taxon>
        <taxon>Betaproteobacteria</taxon>
        <taxon>Rhodocyclales</taxon>
        <taxon>Zoogloeaceae</taxon>
        <taxon>Uliginosibacterium</taxon>
    </lineage>
</organism>
<dbReference type="Proteomes" id="UP001548590">
    <property type="component" value="Unassembled WGS sequence"/>
</dbReference>
<dbReference type="SMART" id="SM00345">
    <property type="entry name" value="HTH_GNTR"/>
    <property type="match status" value="1"/>
</dbReference>
<accession>A0ABV2CSJ0</accession>
<dbReference type="Gene3D" id="3.40.640.10">
    <property type="entry name" value="Type I PLP-dependent aspartate aminotransferase-like (Major domain)"/>
    <property type="match status" value="1"/>
</dbReference>
<dbReference type="InterPro" id="IPR036388">
    <property type="entry name" value="WH-like_DNA-bd_sf"/>
</dbReference>
<dbReference type="EMBL" id="JBEWLZ010000007">
    <property type="protein sequence ID" value="MET1490778.1"/>
    <property type="molecule type" value="Genomic_DNA"/>
</dbReference>
<dbReference type="InterPro" id="IPR051446">
    <property type="entry name" value="HTH_trans_reg/aminotransferase"/>
</dbReference>
<dbReference type="InterPro" id="IPR036390">
    <property type="entry name" value="WH_DNA-bd_sf"/>
</dbReference>
<keyword evidence="7" id="KW-0032">Aminotransferase</keyword>
<dbReference type="InterPro" id="IPR004839">
    <property type="entry name" value="Aminotransferase_I/II_large"/>
</dbReference>
<keyword evidence="8" id="KW-1185">Reference proteome</keyword>
<evidence type="ECO:0000256" key="1">
    <source>
        <dbReference type="ARBA" id="ARBA00005384"/>
    </source>
</evidence>
<dbReference type="InterPro" id="IPR015424">
    <property type="entry name" value="PyrdxlP-dep_Trfase"/>
</dbReference>
<keyword evidence="3" id="KW-0805">Transcription regulation</keyword>
<dbReference type="GO" id="GO:0008483">
    <property type="term" value="F:transaminase activity"/>
    <property type="evidence" value="ECO:0007669"/>
    <property type="project" value="UniProtKB-KW"/>
</dbReference>
<evidence type="ECO:0000313" key="8">
    <source>
        <dbReference type="Proteomes" id="UP001548590"/>
    </source>
</evidence>
<name>A0ABV2CSJ0_9RHOO</name>
<dbReference type="SUPFAM" id="SSF46785">
    <property type="entry name" value="Winged helix' DNA-binding domain"/>
    <property type="match status" value="1"/>
</dbReference>
<evidence type="ECO:0000256" key="4">
    <source>
        <dbReference type="ARBA" id="ARBA00023125"/>
    </source>
</evidence>
<dbReference type="CDD" id="cd00609">
    <property type="entry name" value="AAT_like"/>
    <property type="match status" value="1"/>
</dbReference>
<dbReference type="PROSITE" id="PS50949">
    <property type="entry name" value="HTH_GNTR"/>
    <property type="match status" value="1"/>
</dbReference>
<reference evidence="7 8" key="1">
    <citation type="submission" date="2024-07" db="EMBL/GenBank/DDBJ databases">
        <title>Uliginosibacterium paludis KCTC:42655.</title>
        <authorList>
            <person name="Kim M.K."/>
        </authorList>
    </citation>
    <scope>NUCLEOTIDE SEQUENCE [LARGE SCALE GENOMIC DNA]</scope>
    <source>
        <strain evidence="7 8">KCTC 42655</strain>
    </source>
</reference>
<dbReference type="PANTHER" id="PTHR46577:SF1">
    <property type="entry name" value="HTH-TYPE TRANSCRIPTIONAL REGULATORY PROTEIN GABR"/>
    <property type="match status" value="1"/>
</dbReference>
<evidence type="ECO:0000256" key="3">
    <source>
        <dbReference type="ARBA" id="ARBA00023015"/>
    </source>
</evidence>
<dbReference type="InterPro" id="IPR015421">
    <property type="entry name" value="PyrdxlP-dep_Trfase_major"/>
</dbReference>
<dbReference type="Gene3D" id="1.10.10.10">
    <property type="entry name" value="Winged helix-like DNA-binding domain superfamily/Winged helix DNA-binding domain"/>
    <property type="match status" value="1"/>
</dbReference>
<dbReference type="RefSeq" id="WP_345925899.1">
    <property type="nucleotide sequence ID" value="NZ_JBDIVF010000002.1"/>
</dbReference>